<dbReference type="STRING" id="883114.HMPREF9709_00712"/>
<dbReference type="HOGENOM" id="CLU_072282_3_0_9"/>
<evidence type="ECO:0000313" key="2">
    <source>
        <dbReference type="EMBL" id="EHR34405.1"/>
    </source>
</evidence>
<keyword evidence="1" id="KW-1133">Transmembrane helix</keyword>
<keyword evidence="1" id="KW-0812">Transmembrane</keyword>
<proteinExistence type="predicted"/>
<feature type="transmembrane region" description="Helical" evidence="1">
    <location>
        <begin position="181"/>
        <end position="199"/>
    </location>
</feature>
<keyword evidence="3" id="KW-1185">Reference proteome</keyword>
<dbReference type="InterPro" id="IPR021737">
    <property type="entry name" value="Phage_phiKZ_Orf197"/>
</dbReference>
<sequence>MNMLSDITIILLIIHFLGDFQLQSQEISDMKLKSKKHLTKHILTHAALLILPVILFIKYNTVVIGLLTILIIVVSHYLIDIIKSKISIKNSRQELKLFLVDQFLHIFVILLFTEILFKKQFFVISKLIIDRTILNWILILVLVTKPANILFKIGFKKYNIKSVDTETEIGAGALIGSLERILSIIFLSMGQVSAIGLIYTAKSIARFKEIEENKRFAEYYLIGTLYSILYAIIVFYLMII</sequence>
<reference evidence="2 3" key="1">
    <citation type="submission" date="2012-01" db="EMBL/GenBank/DDBJ databases">
        <title>The Genome Sequence of Helcococcus kunzii ATCC 51366.</title>
        <authorList>
            <consortium name="The Broad Institute Genome Sequencing Platform"/>
            <person name="Earl A."/>
            <person name="Ward D."/>
            <person name="Feldgarden M."/>
            <person name="Gevers D."/>
            <person name="Huys G."/>
            <person name="Young S.K."/>
            <person name="Zeng Q."/>
            <person name="Gargeya S."/>
            <person name="Fitzgerald M."/>
            <person name="Haas B."/>
            <person name="Abouelleil A."/>
            <person name="Alvarado L."/>
            <person name="Arachchi H.M."/>
            <person name="Berlin A."/>
            <person name="Chapman S.B."/>
            <person name="Gearin G."/>
            <person name="Goldberg J."/>
            <person name="Griggs A."/>
            <person name="Gujja S."/>
            <person name="Hansen M."/>
            <person name="Heiman D."/>
            <person name="Howarth C."/>
            <person name="Larimer J."/>
            <person name="Lui A."/>
            <person name="MacDonald P.J.P."/>
            <person name="McCowen C."/>
            <person name="Montmayeur A."/>
            <person name="Murphy C."/>
            <person name="Neiman D."/>
            <person name="Pearson M."/>
            <person name="Priest M."/>
            <person name="Roberts A."/>
            <person name="Saif S."/>
            <person name="Shea T."/>
            <person name="Sisk P."/>
            <person name="Stolte C."/>
            <person name="Sykes S."/>
            <person name="Wortman J."/>
            <person name="Nusbaum C."/>
            <person name="Birren B."/>
        </authorList>
    </citation>
    <scope>NUCLEOTIDE SEQUENCE [LARGE SCALE GENOMIC DNA]</scope>
    <source>
        <strain evidence="2 3">ATCC 51366</strain>
    </source>
</reference>
<evidence type="ECO:0008006" key="4">
    <source>
        <dbReference type="Google" id="ProtNLM"/>
    </source>
</evidence>
<evidence type="ECO:0000313" key="3">
    <source>
        <dbReference type="Proteomes" id="UP000004191"/>
    </source>
</evidence>
<dbReference type="Pfam" id="PF11750">
    <property type="entry name" value="DUF3307"/>
    <property type="match status" value="1"/>
</dbReference>
<feature type="transmembrane region" description="Helical" evidence="1">
    <location>
        <begin position="95"/>
        <end position="113"/>
    </location>
</feature>
<feature type="transmembrane region" description="Helical" evidence="1">
    <location>
        <begin position="48"/>
        <end position="74"/>
    </location>
</feature>
<protein>
    <recommendedName>
        <fullName evidence="4">DUF3307 domain-containing protein</fullName>
    </recommendedName>
</protein>
<dbReference type="RefSeq" id="WP_005398033.1">
    <property type="nucleotide sequence ID" value="NZ_JH601088.1"/>
</dbReference>
<dbReference type="eggNOG" id="COG5061">
    <property type="taxonomic scope" value="Bacteria"/>
</dbReference>
<comment type="caution">
    <text evidence="2">The sequence shown here is derived from an EMBL/GenBank/DDBJ whole genome shotgun (WGS) entry which is preliminary data.</text>
</comment>
<keyword evidence="1" id="KW-0472">Membrane</keyword>
<gene>
    <name evidence="2" type="ORF">HMPREF9709_00712</name>
</gene>
<evidence type="ECO:0000256" key="1">
    <source>
        <dbReference type="SAM" id="Phobius"/>
    </source>
</evidence>
<dbReference type="AlphaFoldDB" id="H3NN01"/>
<dbReference type="OrthoDB" id="5122730at2"/>
<dbReference type="GeneID" id="96998716"/>
<feature type="transmembrane region" description="Helical" evidence="1">
    <location>
        <begin position="133"/>
        <end position="151"/>
    </location>
</feature>
<name>H3NN01_9FIRM</name>
<organism evidence="2 3">
    <name type="scientific">Helcococcus kunzii ATCC 51366</name>
    <dbReference type="NCBI Taxonomy" id="883114"/>
    <lineage>
        <taxon>Bacteria</taxon>
        <taxon>Bacillati</taxon>
        <taxon>Bacillota</taxon>
        <taxon>Tissierellia</taxon>
        <taxon>Tissierellales</taxon>
        <taxon>Peptoniphilaceae</taxon>
        <taxon>Helcococcus</taxon>
    </lineage>
</organism>
<accession>H3NN01</accession>
<feature type="transmembrane region" description="Helical" evidence="1">
    <location>
        <begin position="219"/>
        <end position="239"/>
    </location>
</feature>
<dbReference type="Proteomes" id="UP000004191">
    <property type="component" value="Unassembled WGS sequence"/>
</dbReference>
<dbReference type="EMBL" id="AGEI01000020">
    <property type="protein sequence ID" value="EHR34405.1"/>
    <property type="molecule type" value="Genomic_DNA"/>
</dbReference>
<dbReference type="PATRIC" id="fig|883114.3.peg.705"/>